<feature type="domain" description="ANTAR" evidence="1">
    <location>
        <begin position="126"/>
        <end position="186"/>
    </location>
</feature>
<dbReference type="Proteomes" id="UP000199302">
    <property type="component" value="Unassembled WGS sequence"/>
</dbReference>
<dbReference type="InterPro" id="IPR036388">
    <property type="entry name" value="WH-like_DNA-bd_sf"/>
</dbReference>
<dbReference type="InterPro" id="IPR005561">
    <property type="entry name" value="ANTAR"/>
</dbReference>
<protein>
    <submittedName>
        <fullName evidence="2">Two-component response regulator, AmiR/NasT family, consists of REC and RNA-binding antiterminator (ANTAR) domains</fullName>
    </submittedName>
</protein>
<dbReference type="GO" id="GO:0003723">
    <property type="term" value="F:RNA binding"/>
    <property type="evidence" value="ECO:0007669"/>
    <property type="project" value="InterPro"/>
</dbReference>
<dbReference type="Gene3D" id="1.10.10.10">
    <property type="entry name" value="Winged helix-like DNA-binding domain superfamily/Winged helix DNA-binding domain"/>
    <property type="match status" value="1"/>
</dbReference>
<dbReference type="PROSITE" id="PS50921">
    <property type="entry name" value="ANTAR"/>
    <property type="match status" value="1"/>
</dbReference>
<dbReference type="OrthoDB" id="6159164at2"/>
<dbReference type="EMBL" id="FOYI01000002">
    <property type="protein sequence ID" value="SFR00437.1"/>
    <property type="molecule type" value="Genomic_DNA"/>
</dbReference>
<proteinExistence type="predicted"/>
<organism evidence="2 3">
    <name type="scientific">Poseidonocella sedimentorum</name>
    <dbReference type="NCBI Taxonomy" id="871652"/>
    <lineage>
        <taxon>Bacteria</taxon>
        <taxon>Pseudomonadati</taxon>
        <taxon>Pseudomonadota</taxon>
        <taxon>Alphaproteobacteria</taxon>
        <taxon>Rhodobacterales</taxon>
        <taxon>Roseobacteraceae</taxon>
        <taxon>Poseidonocella</taxon>
    </lineage>
</organism>
<dbReference type="InterPro" id="IPR049021">
    <property type="entry name" value="AmiR_N"/>
</dbReference>
<name>A0A1I6D558_9RHOB</name>
<reference evidence="2 3" key="1">
    <citation type="submission" date="2016-10" db="EMBL/GenBank/DDBJ databases">
        <authorList>
            <person name="de Groot N.N."/>
        </authorList>
    </citation>
    <scope>NUCLEOTIDE SEQUENCE [LARGE SCALE GENOMIC DNA]</scope>
    <source>
        <strain evidence="3">KMM 9023,NRIC 0796,JCM 17311,KCTC 23692</strain>
    </source>
</reference>
<dbReference type="SUPFAM" id="SSF52172">
    <property type="entry name" value="CheY-like"/>
    <property type="match status" value="1"/>
</dbReference>
<dbReference type="Gene3D" id="3.40.50.2300">
    <property type="match status" value="1"/>
</dbReference>
<gene>
    <name evidence="2" type="ORF">SAMN04515673_102158</name>
</gene>
<evidence type="ECO:0000313" key="2">
    <source>
        <dbReference type="EMBL" id="SFR00437.1"/>
    </source>
</evidence>
<dbReference type="STRING" id="871652.SAMN04515673_102158"/>
<dbReference type="RefSeq" id="WP_092076776.1">
    <property type="nucleotide sequence ID" value="NZ_FOYI01000002.1"/>
</dbReference>
<accession>A0A1I6D558</accession>
<dbReference type="Pfam" id="PF03861">
    <property type="entry name" value="ANTAR"/>
    <property type="match status" value="1"/>
</dbReference>
<dbReference type="Pfam" id="PF21332">
    <property type="entry name" value="AmiR_N"/>
    <property type="match status" value="1"/>
</dbReference>
<dbReference type="AlphaFoldDB" id="A0A1I6D558"/>
<evidence type="ECO:0000259" key="1">
    <source>
        <dbReference type="PROSITE" id="PS50921"/>
    </source>
</evidence>
<dbReference type="InterPro" id="IPR011006">
    <property type="entry name" value="CheY-like_superfamily"/>
</dbReference>
<evidence type="ECO:0000313" key="3">
    <source>
        <dbReference type="Proteomes" id="UP000199302"/>
    </source>
</evidence>
<sequence length="204" mass="22081">MRRRLSIPELGGARAAILHRPHATVTALTRQLEAVGLQVDCHWPELPASARAADYLFIDVDTAHDDQFPWDPGEAPLPTIALIGSEAPGRIEWLMTFGADAQILKPVGDNGVYSALLIARATFDARIGLAGEIDALRQRLGQRQTVVQAVALLAARGKSENEAYEQLRGMAMAWRISFEDAAARIVSSVGGPQDTQPPQGRKNV</sequence>
<dbReference type="InterPro" id="IPR008327">
    <property type="entry name" value="Sig_transdc_resp-reg_antiterm"/>
</dbReference>
<dbReference type="PIRSF" id="PIRSF036382">
    <property type="entry name" value="RR_antiterm"/>
    <property type="match status" value="1"/>
</dbReference>
<keyword evidence="3" id="KW-1185">Reference proteome</keyword>
<dbReference type="SMART" id="SM01012">
    <property type="entry name" value="ANTAR"/>
    <property type="match status" value="1"/>
</dbReference>